<dbReference type="eggNOG" id="ENOG502S8WA">
    <property type="taxonomic scope" value="Eukaryota"/>
</dbReference>
<proteinExistence type="predicted"/>
<dbReference type="RefSeq" id="XP_003843833.1">
    <property type="nucleotide sequence ID" value="XM_003843785.1"/>
</dbReference>
<keyword evidence="3" id="KW-1185">Reference proteome</keyword>
<dbReference type="Proteomes" id="UP000002668">
    <property type="component" value="Genome"/>
</dbReference>
<feature type="transmembrane region" description="Helical" evidence="1">
    <location>
        <begin position="90"/>
        <end position="108"/>
    </location>
</feature>
<dbReference type="STRING" id="985895.E5A9L3"/>
<dbReference type="HOGENOM" id="CLU_966396_0_0_1"/>
<evidence type="ECO:0000256" key="1">
    <source>
        <dbReference type="SAM" id="Phobius"/>
    </source>
</evidence>
<keyword evidence="1" id="KW-0472">Membrane</keyword>
<evidence type="ECO:0000313" key="2">
    <source>
        <dbReference type="EMBL" id="CBY00354.1"/>
    </source>
</evidence>
<dbReference type="AlphaFoldDB" id="E5A9L3"/>
<feature type="transmembrane region" description="Helical" evidence="1">
    <location>
        <begin position="120"/>
        <end position="140"/>
    </location>
</feature>
<dbReference type="InParanoid" id="E5A9L3"/>
<gene>
    <name evidence="2" type="ORF">LEMA_P014840.1</name>
</gene>
<organism evidence="3">
    <name type="scientific">Leptosphaeria maculans (strain JN3 / isolate v23.1.3 / race Av1-4-5-6-7-8)</name>
    <name type="common">Blackleg fungus</name>
    <name type="synonym">Phoma lingam</name>
    <dbReference type="NCBI Taxonomy" id="985895"/>
    <lineage>
        <taxon>Eukaryota</taxon>
        <taxon>Fungi</taxon>
        <taxon>Dikarya</taxon>
        <taxon>Ascomycota</taxon>
        <taxon>Pezizomycotina</taxon>
        <taxon>Dothideomycetes</taxon>
        <taxon>Pleosporomycetidae</taxon>
        <taxon>Pleosporales</taxon>
        <taxon>Pleosporineae</taxon>
        <taxon>Leptosphaeriaceae</taxon>
        <taxon>Plenodomus</taxon>
        <taxon>Plenodomus lingam/Leptosphaeria maculans species complex</taxon>
    </lineage>
</organism>
<reference evidence="3" key="1">
    <citation type="journal article" date="2011" name="Nat. Commun.">
        <title>Effector diversification within compartments of the Leptosphaeria maculans genome affected by Repeat-Induced Point mutations.</title>
        <authorList>
            <person name="Rouxel T."/>
            <person name="Grandaubert J."/>
            <person name="Hane J.K."/>
            <person name="Hoede C."/>
            <person name="van de Wouw A.P."/>
            <person name="Couloux A."/>
            <person name="Dominguez V."/>
            <person name="Anthouard V."/>
            <person name="Bally P."/>
            <person name="Bourras S."/>
            <person name="Cozijnsen A.J."/>
            <person name="Ciuffetti L.M."/>
            <person name="Degrave A."/>
            <person name="Dilmaghani A."/>
            <person name="Duret L."/>
            <person name="Fudal I."/>
            <person name="Goodwin S.B."/>
            <person name="Gout L."/>
            <person name="Glaser N."/>
            <person name="Linglin J."/>
            <person name="Kema G.H.J."/>
            <person name="Lapalu N."/>
            <person name="Lawrence C.B."/>
            <person name="May K."/>
            <person name="Meyer M."/>
            <person name="Ollivier B."/>
            <person name="Poulain J."/>
            <person name="Schoch C.L."/>
            <person name="Simon A."/>
            <person name="Spatafora J.W."/>
            <person name="Stachowiak A."/>
            <person name="Turgeon B.G."/>
            <person name="Tyler B.M."/>
            <person name="Vincent D."/>
            <person name="Weissenbach J."/>
            <person name="Amselem J."/>
            <person name="Quesneville H."/>
            <person name="Oliver R.P."/>
            <person name="Wincker P."/>
            <person name="Balesdent M.-H."/>
            <person name="Howlett B.J."/>
        </authorList>
    </citation>
    <scope>NUCLEOTIDE SEQUENCE [LARGE SCALE GENOMIC DNA]</scope>
    <source>
        <strain evidence="3">JN3 / isolate v23.1.3 / race Av1-4-5-6-7-8</strain>
    </source>
</reference>
<keyword evidence="1" id="KW-0812">Transmembrane</keyword>
<dbReference type="VEuPathDB" id="FungiDB:LEMA_P014840.1"/>
<dbReference type="OMA" id="TLMEAPY"/>
<accession>E5A9L3</accession>
<feature type="transmembrane region" description="Helical" evidence="1">
    <location>
        <begin position="189"/>
        <end position="209"/>
    </location>
</feature>
<dbReference type="GeneID" id="13292387"/>
<dbReference type="EMBL" id="FP929138">
    <property type="protein sequence ID" value="CBY00354.1"/>
    <property type="molecule type" value="Genomic_DNA"/>
</dbReference>
<sequence>MVVAEVLSALGSPARVGARILLVPRYSLNSFNLVRSWPQNRYARHRYGPSYHWRCWLLFDIRDLEHLEHLINAGSDEDLVKMRNAKLESFRLIAVVGALVASVALQALSLPRVTSTDFIVRGALTTCLMLSILATFFICLQQRELSAVEDVPALRAWLSNGKLYTNADDAMAYQSSLAALTLLNSPYEYLGIAVTNFLVGVAAYMAGAWLDDRELHTDRDGMLKEAAVLVYFGVGTLFAMTMFPMLLGMKDRESRGVGQALPGCMRAYQEVQESRYGGDSRGQEACRRD</sequence>
<feature type="transmembrane region" description="Helical" evidence="1">
    <location>
        <begin position="229"/>
        <end position="247"/>
    </location>
</feature>
<protein>
    <submittedName>
        <fullName evidence="2">Uncharacterized protein</fullName>
    </submittedName>
</protein>
<keyword evidence="1" id="KW-1133">Transmembrane helix</keyword>
<dbReference type="OrthoDB" id="4941332at2759"/>
<name>E5A9L3_LEPMJ</name>
<evidence type="ECO:0000313" key="3">
    <source>
        <dbReference type="Proteomes" id="UP000002668"/>
    </source>
</evidence>